<gene>
    <name evidence="2" type="ORF">Fcan01_12311</name>
</gene>
<feature type="compositionally biased region" description="Low complexity" evidence="1">
    <location>
        <begin position="248"/>
        <end position="264"/>
    </location>
</feature>
<evidence type="ECO:0000313" key="3">
    <source>
        <dbReference type="Proteomes" id="UP000198287"/>
    </source>
</evidence>
<dbReference type="Proteomes" id="UP000198287">
    <property type="component" value="Unassembled WGS sequence"/>
</dbReference>
<comment type="caution">
    <text evidence="2">The sequence shown here is derived from an EMBL/GenBank/DDBJ whole genome shotgun (WGS) entry which is preliminary data.</text>
</comment>
<dbReference type="AlphaFoldDB" id="A0A226E8C8"/>
<evidence type="ECO:0000256" key="1">
    <source>
        <dbReference type="SAM" id="MobiDB-lite"/>
    </source>
</evidence>
<name>A0A226E8C8_FOLCA</name>
<feature type="compositionally biased region" description="Low complexity" evidence="1">
    <location>
        <begin position="183"/>
        <end position="198"/>
    </location>
</feature>
<proteinExistence type="predicted"/>
<evidence type="ECO:0000313" key="2">
    <source>
        <dbReference type="EMBL" id="OXA53277.1"/>
    </source>
</evidence>
<feature type="region of interest" description="Disordered" evidence="1">
    <location>
        <begin position="224"/>
        <end position="270"/>
    </location>
</feature>
<feature type="region of interest" description="Disordered" evidence="1">
    <location>
        <begin position="130"/>
        <end position="207"/>
    </location>
</feature>
<accession>A0A226E8C8</accession>
<feature type="compositionally biased region" description="Polar residues" evidence="1">
    <location>
        <begin position="142"/>
        <end position="155"/>
    </location>
</feature>
<dbReference type="EMBL" id="LNIX01000006">
    <property type="protein sequence ID" value="OXA53277.1"/>
    <property type="molecule type" value="Genomic_DNA"/>
</dbReference>
<sequence length="320" mass="34859">MISIEIPDIIIQFDRIGRMSLSIFEDDVDPVDEFITEHIEIMGSVHNLSYVDDEILPRLDTGKNYKYPDMPVIPATQAVQPVQKPRSILKCLKQYRPSWLWYHREVRFVDFPNRTTCSVIAGQSSVTTVTGRTGRMADKNGTAETTDGKNGTTATVPKGILTNPLPIAASGTSGDRDPMVAEAQSAANNNMPNANSNAKISNGPGMTEKTLQGVEMASSEARTTLMTPGAPDVKASSAAKRSSRIRSRSLSASSTDSYSSGKSASETHSPSMSRVFLRLLDSLAFWILVLGELKSRPTPTDFLSKGKERIQEVRTAAAFD</sequence>
<reference evidence="2 3" key="1">
    <citation type="submission" date="2015-12" db="EMBL/GenBank/DDBJ databases">
        <title>The genome of Folsomia candida.</title>
        <authorList>
            <person name="Faddeeva A."/>
            <person name="Derks M.F."/>
            <person name="Anvar Y."/>
            <person name="Smit S."/>
            <person name="Van Straalen N."/>
            <person name="Roelofs D."/>
        </authorList>
    </citation>
    <scope>NUCLEOTIDE SEQUENCE [LARGE SCALE GENOMIC DNA]</scope>
    <source>
        <strain evidence="2 3">VU population</strain>
        <tissue evidence="2">Whole body</tissue>
    </source>
</reference>
<protein>
    <submittedName>
        <fullName evidence="2">Uncharacterized protein</fullName>
    </submittedName>
</protein>
<keyword evidence="3" id="KW-1185">Reference proteome</keyword>
<organism evidence="2 3">
    <name type="scientific">Folsomia candida</name>
    <name type="common">Springtail</name>
    <dbReference type="NCBI Taxonomy" id="158441"/>
    <lineage>
        <taxon>Eukaryota</taxon>
        <taxon>Metazoa</taxon>
        <taxon>Ecdysozoa</taxon>
        <taxon>Arthropoda</taxon>
        <taxon>Hexapoda</taxon>
        <taxon>Collembola</taxon>
        <taxon>Entomobryomorpha</taxon>
        <taxon>Isotomoidea</taxon>
        <taxon>Isotomidae</taxon>
        <taxon>Proisotominae</taxon>
        <taxon>Folsomia</taxon>
    </lineage>
</organism>
<dbReference type="OrthoDB" id="10007170at2759"/>